<sequence>MPSASDVSGFSDSDFQPDDDAVTEEQAEAWMREYRTLAKAKPLSKEDIKRLGELHSDLMNYRFTDPGRFDEKFQLSNGIDLELVEGASPDNLNTNEDREGPLQKSSNHVGQNGKERYQEISQTPDRRSTKPTDIIGRPMRFQDKTEPVGVPVAWYSSNWKKNHQRRIYQIDSSDHYKIGKAKNWGLSELANLPEVSSSKETILDIPMNSSPVHHQYNFSNIEKFVAVVAPYSENASHEFQPEVLLTRPTYVLIKWKDILPQHLKHSSLMGDCKSFILKSKLLGAVSKINGITLRGWIENLRGQIKSE</sequence>
<evidence type="ECO:0000313" key="2">
    <source>
        <dbReference type="EMBL" id="KAJ5454251.1"/>
    </source>
</evidence>
<feature type="compositionally biased region" description="Acidic residues" evidence="1">
    <location>
        <begin position="15"/>
        <end position="26"/>
    </location>
</feature>
<feature type="compositionally biased region" description="Basic and acidic residues" evidence="1">
    <location>
        <begin position="113"/>
        <end position="130"/>
    </location>
</feature>
<evidence type="ECO:0000256" key="1">
    <source>
        <dbReference type="SAM" id="MobiDB-lite"/>
    </source>
</evidence>
<dbReference type="Proteomes" id="UP001213681">
    <property type="component" value="Unassembled WGS sequence"/>
</dbReference>
<feature type="region of interest" description="Disordered" evidence="1">
    <location>
        <begin position="86"/>
        <end position="134"/>
    </location>
</feature>
<evidence type="ECO:0000313" key="3">
    <source>
        <dbReference type="Proteomes" id="UP001213681"/>
    </source>
</evidence>
<name>A0AAD6C8G3_9EURO</name>
<dbReference type="AlphaFoldDB" id="A0AAD6C8G3"/>
<proteinExistence type="predicted"/>
<accession>A0AAD6C8G3</accession>
<keyword evidence="3" id="KW-1185">Reference proteome</keyword>
<comment type="caution">
    <text evidence="2">The sequence shown here is derived from an EMBL/GenBank/DDBJ whole genome shotgun (WGS) entry which is preliminary data.</text>
</comment>
<dbReference type="RefSeq" id="XP_056767207.1">
    <property type="nucleotide sequence ID" value="XM_056908589.1"/>
</dbReference>
<protein>
    <submittedName>
        <fullName evidence="2">Uncharacterized protein</fullName>
    </submittedName>
</protein>
<reference evidence="2" key="1">
    <citation type="submission" date="2022-12" db="EMBL/GenBank/DDBJ databases">
        <authorList>
            <person name="Petersen C."/>
        </authorList>
    </citation>
    <scope>NUCLEOTIDE SEQUENCE</scope>
    <source>
        <strain evidence="2">IBT 16125</strain>
    </source>
</reference>
<feature type="compositionally biased region" description="Polar residues" evidence="1">
    <location>
        <begin position="1"/>
        <end position="14"/>
    </location>
</feature>
<feature type="region of interest" description="Disordered" evidence="1">
    <location>
        <begin position="1"/>
        <end position="26"/>
    </location>
</feature>
<dbReference type="EMBL" id="JAPVEA010000005">
    <property type="protein sequence ID" value="KAJ5454251.1"/>
    <property type="molecule type" value="Genomic_DNA"/>
</dbReference>
<gene>
    <name evidence="2" type="ORF">N7458_005207</name>
</gene>
<organism evidence="2 3">
    <name type="scientific">Penicillium daleae</name>
    <dbReference type="NCBI Taxonomy" id="63821"/>
    <lineage>
        <taxon>Eukaryota</taxon>
        <taxon>Fungi</taxon>
        <taxon>Dikarya</taxon>
        <taxon>Ascomycota</taxon>
        <taxon>Pezizomycotina</taxon>
        <taxon>Eurotiomycetes</taxon>
        <taxon>Eurotiomycetidae</taxon>
        <taxon>Eurotiales</taxon>
        <taxon>Aspergillaceae</taxon>
        <taxon>Penicillium</taxon>
    </lineage>
</organism>
<reference evidence="2" key="2">
    <citation type="journal article" date="2023" name="IMA Fungus">
        <title>Comparative genomic study of the Penicillium genus elucidates a diverse pangenome and 15 lateral gene transfer events.</title>
        <authorList>
            <person name="Petersen C."/>
            <person name="Sorensen T."/>
            <person name="Nielsen M.R."/>
            <person name="Sondergaard T.E."/>
            <person name="Sorensen J.L."/>
            <person name="Fitzpatrick D.A."/>
            <person name="Frisvad J.C."/>
            <person name="Nielsen K.L."/>
        </authorList>
    </citation>
    <scope>NUCLEOTIDE SEQUENCE</scope>
    <source>
        <strain evidence="2">IBT 16125</strain>
    </source>
</reference>
<dbReference type="GeneID" id="81598832"/>